<protein>
    <recommendedName>
        <fullName evidence="1">DUF5069 domain-containing protein</fullName>
    </recommendedName>
</protein>
<comment type="caution">
    <text evidence="2">The sequence shown here is derived from an EMBL/GenBank/DDBJ whole genome shotgun (WGS) entry which is preliminary data.</text>
</comment>
<sequence length="168" mass="19586">MHWNDYFLDLFSRCVNRYRRGERDFETYYDDEDLEFLRTIGHRKREFFDFVEDFCDEDQPSPTTALLVASIRREYFHVVMGGEFAQPTVSADNIPTFGDHLEGIHYLPRILAKARAKLRGELDPDLMFGCGGDRKFLRENGGIHPADFLREVWKAGDDDAKIAAWIQG</sequence>
<dbReference type="EMBL" id="BAABRI010000029">
    <property type="protein sequence ID" value="GAA5484613.1"/>
    <property type="molecule type" value="Genomic_DNA"/>
</dbReference>
<dbReference type="RefSeq" id="WP_353568717.1">
    <property type="nucleotide sequence ID" value="NZ_BAABRI010000029.1"/>
</dbReference>
<organism evidence="2 3">
    <name type="scientific">Haloferula sargassicola</name>
    <dbReference type="NCBI Taxonomy" id="490096"/>
    <lineage>
        <taxon>Bacteria</taxon>
        <taxon>Pseudomonadati</taxon>
        <taxon>Verrucomicrobiota</taxon>
        <taxon>Verrucomicrobiia</taxon>
        <taxon>Verrucomicrobiales</taxon>
        <taxon>Verrucomicrobiaceae</taxon>
        <taxon>Haloferula</taxon>
    </lineage>
</organism>
<proteinExistence type="predicted"/>
<dbReference type="Proteomes" id="UP001476282">
    <property type="component" value="Unassembled WGS sequence"/>
</dbReference>
<dbReference type="InterPro" id="IPR031849">
    <property type="entry name" value="DUF5069"/>
</dbReference>
<evidence type="ECO:0000313" key="2">
    <source>
        <dbReference type="EMBL" id="GAA5484613.1"/>
    </source>
</evidence>
<reference evidence="2 3" key="1">
    <citation type="submission" date="2024-02" db="EMBL/GenBank/DDBJ databases">
        <title>Haloferula sargassicola NBRC 104335.</title>
        <authorList>
            <person name="Ichikawa N."/>
            <person name="Katano-Makiyama Y."/>
            <person name="Hidaka K."/>
        </authorList>
    </citation>
    <scope>NUCLEOTIDE SEQUENCE [LARGE SCALE GENOMIC DNA]</scope>
    <source>
        <strain evidence="2 3">NBRC 104335</strain>
    </source>
</reference>
<name>A0ABP9USV3_9BACT</name>
<gene>
    <name evidence="2" type="ORF">Hsar01_03858</name>
</gene>
<evidence type="ECO:0000313" key="3">
    <source>
        <dbReference type="Proteomes" id="UP001476282"/>
    </source>
</evidence>
<keyword evidence="3" id="KW-1185">Reference proteome</keyword>
<dbReference type="Pfam" id="PF16798">
    <property type="entry name" value="DUF5069"/>
    <property type="match status" value="1"/>
</dbReference>
<accession>A0ABP9USV3</accession>
<feature type="domain" description="DUF5069" evidence="1">
    <location>
        <begin position="100"/>
        <end position="167"/>
    </location>
</feature>
<evidence type="ECO:0000259" key="1">
    <source>
        <dbReference type="Pfam" id="PF16798"/>
    </source>
</evidence>